<evidence type="ECO:0000256" key="2">
    <source>
        <dbReference type="ARBA" id="ARBA00011475"/>
    </source>
</evidence>
<accession>A0A2D3W890</accession>
<dbReference type="InterPro" id="IPR002813">
    <property type="entry name" value="Arg_biosynth_ArgJ"/>
</dbReference>
<keyword evidence="6" id="KW-0028">Amino-acid biosynthesis</keyword>
<dbReference type="Gene3D" id="3.60.70.12">
    <property type="entry name" value="L-amino peptidase D-ALA esterase/amidase"/>
    <property type="match status" value="1"/>
</dbReference>
<feature type="chain" id="PRO_5023402651" description="Arginine biosynthesis bifunctional protein ArgJ alpha chain" evidence="6">
    <location>
        <begin position="1"/>
        <end position="186"/>
    </location>
</feature>
<dbReference type="EC" id="2.3.1.1" evidence="6"/>
<dbReference type="GO" id="GO:0006526">
    <property type="term" value="P:L-arginine biosynthetic process"/>
    <property type="evidence" value="ECO:0007669"/>
    <property type="project" value="UniProtKB-UniRule"/>
</dbReference>
<organism evidence="7 8">
    <name type="scientific">Sulfuricurvum kujiense</name>
    <dbReference type="NCBI Taxonomy" id="148813"/>
    <lineage>
        <taxon>Bacteria</taxon>
        <taxon>Pseudomonadati</taxon>
        <taxon>Campylobacterota</taxon>
        <taxon>Epsilonproteobacteria</taxon>
        <taxon>Campylobacterales</taxon>
        <taxon>Sulfurimonadaceae</taxon>
        <taxon>Sulfuricurvum</taxon>
    </lineage>
</organism>
<dbReference type="InterPro" id="IPR016117">
    <property type="entry name" value="ArgJ-like_dom_sf"/>
</dbReference>
<dbReference type="PANTHER" id="PTHR23100:SF0">
    <property type="entry name" value="ARGININE BIOSYNTHESIS BIFUNCTIONAL PROTEIN ARGJ, MITOCHONDRIAL"/>
    <property type="match status" value="1"/>
</dbReference>
<comment type="similarity">
    <text evidence="1 6">Belongs to the ArgJ family.</text>
</comment>
<dbReference type="GO" id="GO:0004042">
    <property type="term" value="F:L-glutamate N-acetyltransferase activity"/>
    <property type="evidence" value="ECO:0007669"/>
    <property type="project" value="UniProtKB-UniRule"/>
</dbReference>
<dbReference type="CDD" id="cd02152">
    <property type="entry name" value="OAT"/>
    <property type="match status" value="1"/>
</dbReference>
<comment type="function">
    <text evidence="6">Catalyzes two activities which are involved in the cyclic version of arginine biosynthesis: the synthesis of N-acetylglutamate from glutamate and acetyl-CoA as the acetyl donor, and of ornithine by transacetylation between N(2)-acetylornithine and glutamate.</text>
</comment>
<dbReference type="Pfam" id="PF01960">
    <property type="entry name" value="ArgJ"/>
    <property type="match status" value="1"/>
</dbReference>
<dbReference type="InterPro" id="IPR042195">
    <property type="entry name" value="ArgJ_beta_C"/>
</dbReference>
<keyword evidence="6" id="KW-0963">Cytoplasm</keyword>
<dbReference type="HAMAP" id="MF_01106">
    <property type="entry name" value="ArgJ"/>
    <property type="match status" value="1"/>
</dbReference>
<feature type="binding site" evidence="6">
    <location>
        <position position="176"/>
    </location>
    <ligand>
        <name>substrate</name>
    </ligand>
</feature>
<dbReference type="SUPFAM" id="SSF56266">
    <property type="entry name" value="DmpA/ArgJ-like"/>
    <property type="match status" value="1"/>
</dbReference>
<dbReference type="RefSeq" id="WP_294893687.1">
    <property type="nucleotide sequence ID" value="NZ_DLUI01000151.1"/>
</dbReference>
<feature type="binding site" evidence="6">
    <location>
        <position position="390"/>
    </location>
    <ligand>
        <name>substrate</name>
    </ligand>
</feature>
<feature type="binding site" evidence="6">
    <location>
        <position position="149"/>
    </location>
    <ligand>
        <name>substrate</name>
    </ligand>
</feature>
<comment type="subunit">
    <text evidence="2 6">Heterotetramer of two alpha and two beta chains.</text>
</comment>
<keyword evidence="3 6" id="KW-0808">Transferase</keyword>
<feature type="chain" id="PRO_5023402650" description="Arginine biosynthesis bifunctional protein ArgJ beta chain" evidence="6">
    <location>
        <begin position="187"/>
        <end position="395"/>
    </location>
</feature>
<dbReference type="AlphaFoldDB" id="A0A2D3W890"/>
<dbReference type="NCBIfam" id="TIGR00120">
    <property type="entry name" value="ArgJ"/>
    <property type="match status" value="1"/>
</dbReference>
<dbReference type="UniPathway" id="UPA00068">
    <property type="reaction ID" value="UER00106"/>
</dbReference>
<evidence type="ECO:0000313" key="8">
    <source>
        <dbReference type="Proteomes" id="UP000228859"/>
    </source>
</evidence>
<dbReference type="GO" id="GO:0005737">
    <property type="term" value="C:cytoplasm"/>
    <property type="evidence" value="ECO:0007669"/>
    <property type="project" value="UniProtKB-SubCell"/>
</dbReference>
<protein>
    <recommendedName>
        <fullName evidence="6">Arginine biosynthesis bifunctional protein ArgJ</fullName>
    </recommendedName>
    <domain>
        <recommendedName>
            <fullName evidence="6">Glutamate N-acetyltransferase</fullName>
            <ecNumber evidence="6">2.3.1.35</ecNumber>
        </recommendedName>
        <alternativeName>
            <fullName evidence="6">Ornithine acetyltransferase</fullName>
            <shortName evidence="6">OATase</shortName>
        </alternativeName>
        <alternativeName>
            <fullName evidence="6">Ornithine transacetylase</fullName>
        </alternativeName>
    </domain>
    <domain>
        <recommendedName>
            <fullName evidence="6">Amino-acid acetyltransferase</fullName>
            <ecNumber evidence="6">2.3.1.1</ecNumber>
        </recommendedName>
        <alternativeName>
            <fullName evidence="6">N-acetylglutamate synthase</fullName>
            <shortName evidence="6">AGSase</shortName>
        </alternativeName>
    </domain>
    <component>
        <recommendedName>
            <fullName evidence="6">Arginine biosynthesis bifunctional protein ArgJ alpha chain</fullName>
        </recommendedName>
    </component>
    <component>
        <recommendedName>
            <fullName evidence="6">Arginine biosynthesis bifunctional protein ArgJ beta chain</fullName>
        </recommendedName>
    </component>
</protein>
<keyword evidence="5 6" id="KW-0012">Acyltransferase</keyword>
<comment type="pathway">
    <text evidence="6">Amino-acid biosynthesis; L-arginine biosynthesis; L-ornithine and N-acetyl-L-glutamate from L-glutamate and N(2)-acetyl-L-ornithine (cyclic): step 1/1.</text>
</comment>
<evidence type="ECO:0000256" key="3">
    <source>
        <dbReference type="ARBA" id="ARBA00022679"/>
    </source>
</evidence>
<feature type="binding site" evidence="6">
    <location>
        <position position="187"/>
    </location>
    <ligand>
        <name>substrate</name>
    </ligand>
</feature>
<comment type="catalytic activity">
    <reaction evidence="6">
        <text>L-glutamate + acetyl-CoA = N-acetyl-L-glutamate + CoA + H(+)</text>
        <dbReference type="Rhea" id="RHEA:24292"/>
        <dbReference type="ChEBI" id="CHEBI:15378"/>
        <dbReference type="ChEBI" id="CHEBI:29985"/>
        <dbReference type="ChEBI" id="CHEBI:44337"/>
        <dbReference type="ChEBI" id="CHEBI:57287"/>
        <dbReference type="ChEBI" id="CHEBI:57288"/>
        <dbReference type="EC" id="2.3.1.1"/>
    </reaction>
</comment>
<feature type="binding site" evidence="6">
    <location>
        <position position="395"/>
    </location>
    <ligand>
        <name>substrate</name>
    </ligand>
</feature>
<feature type="site" description="Cleavage; by autolysis" evidence="6">
    <location>
        <begin position="186"/>
        <end position="187"/>
    </location>
</feature>
<feature type="site" description="Involved in the stabilization of negative charge on the oxyanion by the formation of the oxyanion hole" evidence="6">
    <location>
        <position position="115"/>
    </location>
</feature>
<dbReference type="EMBL" id="DLUI01000151">
    <property type="protein sequence ID" value="DAB37562.1"/>
    <property type="molecule type" value="Genomic_DNA"/>
</dbReference>
<dbReference type="Proteomes" id="UP000228859">
    <property type="component" value="Unassembled WGS sequence"/>
</dbReference>
<feature type="active site" description="Nucleophile" evidence="6">
    <location>
        <position position="187"/>
    </location>
</feature>
<dbReference type="EC" id="2.3.1.35" evidence="6"/>
<dbReference type="GO" id="GO:0006592">
    <property type="term" value="P:ornithine biosynthetic process"/>
    <property type="evidence" value="ECO:0007669"/>
    <property type="project" value="TreeGrafter"/>
</dbReference>
<keyword evidence="4 6" id="KW-0068">Autocatalytic cleavage</keyword>
<feature type="binding site" evidence="6">
    <location>
        <position position="266"/>
    </location>
    <ligand>
        <name>substrate</name>
    </ligand>
</feature>
<keyword evidence="6" id="KW-0055">Arginine biosynthesis</keyword>
<comment type="pathway">
    <text evidence="6">Amino-acid biosynthesis; L-arginine biosynthesis; N(2)-acetyl-L-ornithine from L-glutamate: step 1/4.</text>
</comment>
<dbReference type="Gene3D" id="3.10.20.340">
    <property type="entry name" value="ArgJ beta chain, C-terminal domain"/>
    <property type="match status" value="1"/>
</dbReference>
<evidence type="ECO:0000256" key="6">
    <source>
        <dbReference type="HAMAP-Rule" id="MF_01106"/>
    </source>
</evidence>
<sequence length="395" mass="42403">MYNLKTIEGGVCAAKGFFADGIHIGLKKEGAKDLAFIYSDKPCAIASVFTTNKMTAAPIRHFRAQGEFEGNFVLINSKNANAMTGRAGIDDIDDVLSAVQKRFPVIQNPVMSSTGVIGVRLPKAKIIEGAMHFDLTAREGINASEAIMTTDTFSKRIAYEVVLEDGKSFRLGAMAKGAGMINPAMATMLCFITTDAAVDKATMQSILDECVHTTFNAASVDGDTSTNDTVLVIANGTSGAFHAAAFKEALESIMLFLAKEMVRDGEGATKLVTYKVTGAINHKEAEIAAKALSNSLLVKTALFGQDPNWGRIASTVGASGIMCDEAFLSIWFDDICVYKKGELLFDEKLEPLAASVMQKSAFTIHCDIGLQDGEFTAYGCDLGHEYVKINADYRT</sequence>
<reference evidence="7 8" key="1">
    <citation type="journal article" date="2017" name="Front. Microbiol.">
        <title>Comparative Genomic Analysis of the Class Epsilonproteobacteria and Proposed Reclassification to Epsilonbacteraeota (phyl. nov.).</title>
        <authorList>
            <person name="Waite D.W."/>
            <person name="Vanwonterghem I."/>
            <person name="Rinke C."/>
            <person name="Parks D.H."/>
            <person name="Zhang Y."/>
            <person name="Takai K."/>
            <person name="Sievert S.M."/>
            <person name="Simon J."/>
            <person name="Campbell B.J."/>
            <person name="Hanson T.E."/>
            <person name="Woyke T."/>
            <person name="Klotz M.G."/>
            <person name="Hugenholtz P."/>
        </authorList>
    </citation>
    <scope>NUCLEOTIDE SEQUENCE [LARGE SCALE GENOMIC DNA]</scope>
    <source>
        <strain evidence="7">UBA12443</strain>
    </source>
</reference>
<keyword evidence="6" id="KW-0511">Multifunctional enzyme</keyword>
<dbReference type="GO" id="GO:0004358">
    <property type="term" value="F:L-glutamate N-acetyltransferase activity, acting on acetyl-L-ornithine as donor"/>
    <property type="evidence" value="ECO:0007669"/>
    <property type="project" value="UniProtKB-UniRule"/>
</dbReference>
<dbReference type="NCBIfam" id="NF003802">
    <property type="entry name" value="PRK05388.1"/>
    <property type="match status" value="1"/>
</dbReference>
<evidence type="ECO:0000256" key="4">
    <source>
        <dbReference type="ARBA" id="ARBA00022813"/>
    </source>
</evidence>
<evidence type="ECO:0000256" key="5">
    <source>
        <dbReference type="ARBA" id="ARBA00023315"/>
    </source>
</evidence>
<evidence type="ECO:0000313" key="7">
    <source>
        <dbReference type="EMBL" id="DAB37562.1"/>
    </source>
</evidence>
<comment type="caution">
    <text evidence="7">The sequence shown here is derived from an EMBL/GenBank/DDBJ whole genome shotgun (WGS) entry which is preliminary data.</text>
</comment>
<comment type="catalytic activity">
    <reaction evidence="6">
        <text>N(2)-acetyl-L-ornithine + L-glutamate = N-acetyl-L-glutamate + L-ornithine</text>
        <dbReference type="Rhea" id="RHEA:15349"/>
        <dbReference type="ChEBI" id="CHEBI:29985"/>
        <dbReference type="ChEBI" id="CHEBI:44337"/>
        <dbReference type="ChEBI" id="CHEBI:46911"/>
        <dbReference type="ChEBI" id="CHEBI:57805"/>
        <dbReference type="EC" id="2.3.1.35"/>
    </reaction>
</comment>
<proteinExistence type="inferred from homology"/>
<comment type="subcellular location">
    <subcellularLocation>
        <location evidence="6">Cytoplasm</location>
    </subcellularLocation>
</comment>
<feature type="site" description="Involved in the stabilization of negative charge on the oxyanion by the formation of the oxyanion hole" evidence="6">
    <location>
        <position position="114"/>
    </location>
</feature>
<evidence type="ECO:0000256" key="1">
    <source>
        <dbReference type="ARBA" id="ARBA00006774"/>
    </source>
</evidence>
<gene>
    <name evidence="6" type="primary">argJ</name>
    <name evidence="7" type="ORF">CFH83_10445</name>
</gene>
<dbReference type="PANTHER" id="PTHR23100">
    <property type="entry name" value="ARGININE BIOSYNTHESIS BIFUNCTIONAL PROTEIN ARGJ"/>
    <property type="match status" value="1"/>
</dbReference>
<name>A0A2D3W890_9BACT</name>